<evidence type="ECO:0000256" key="1">
    <source>
        <dbReference type="ARBA" id="ARBA00004370"/>
    </source>
</evidence>
<dbReference type="AlphaFoldDB" id="A0A4R4IPX2"/>
<dbReference type="Proteomes" id="UP000295550">
    <property type="component" value="Unassembled WGS sequence"/>
</dbReference>
<evidence type="ECO:0000313" key="2">
    <source>
        <dbReference type="EMBL" id="TDB42690.1"/>
    </source>
</evidence>
<accession>A0A4R4IPX2</accession>
<organism evidence="2 3">
    <name type="scientific">Photorhabdus luminescens subsp. mexicana</name>
    <dbReference type="NCBI Taxonomy" id="2100167"/>
    <lineage>
        <taxon>Bacteria</taxon>
        <taxon>Pseudomonadati</taxon>
        <taxon>Pseudomonadota</taxon>
        <taxon>Gammaproteobacteria</taxon>
        <taxon>Enterobacterales</taxon>
        <taxon>Morganellaceae</taxon>
        <taxon>Photorhabdus</taxon>
    </lineage>
</organism>
<dbReference type="EMBL" id="PUJX01000051">
    <property type="protein sequence ID" value="TDB42690.1"/>
    <property type="molecule type" value="Genomic_DNA"/>
</dbReference>
<dbReference type="GO" id="GO:0016020">
    <property type="term" value="C:membrane"/>
    <property type="evidence" value="ECO:0007669"/>
    <property type="project" value="UniProtKB-SubCell"/>
</dbReference>
<evidence type="ECO:0000313" key="3">
    <source>
        <dbReference type="Proteomes" id="UP000295550"/>
    </source>
</evidence>
<dbReference type="Gene3D" id="1.20.5.2280">
    <property type="match status" value="1"/>
</dbReference>
<reference evidence="2 3" key="1">
    <citation type="journal article" date="2019" name="Int. J. Syst. Evol. Microbiol.">
        <title>Photorhabdus khanii subsp. guanajuatensis subsp. nov., isolated from Heterorhabditis atacamensis, and Photorhabdus luminescens subsp. mexicana subsp. nov., isolated from Heterorhabditis mexicana entomopathogenic nematodes.</title>
        <authorList>
            <person name="Machado R.A.R."/>
            <person name="Bruno P."/>
            <person name="Arce C.C.M."/>
            <person name="Liechti N."/>
            <person name="Kohler A."/>
            <person name="Bernal J."/>
            <person name="Bruggmann R."/>
            <person name="Turlings T.C.J."/>
        </authorList>
    </citation>
    <scope>NUCLEOTIDE SEQUENCE [LARGE SCALE GENOMIC DNA]</scope>
    <source>
        <strain evidence="2 3">MEX47-22</strain>
    </source>
</reference>
<dbReference type="InterPro" id="IPR045584">
    <property type="entry name" value="Pilin-like"/>
</dbReference>
<protein>
    <submittedName>
        <fullName evidence="2">Uncharacterized protein</fullName>
    </submittedName>
</protein>
<name>A0A4R4IPX2_PHOLU</name>
<comment type="caution">
    <text evidence="2">The sequence shown here is derived from an EMBL/GenBank/DDBJ whole genome shotgun (WGS) entry which is preliminary data.</text>
</comment>
<dbReference type="RefSeq" id="WP_132348770.1">
    <property type="nucleotide sequence ID" value="NZ_CAWOLF010000051.1"/>
</dbReference>
<dbReference type="SUPFAM" id="SSF54523">
    <property type="entry name" value="Pili subunits"/>
    <property type="match status" value="1"/>
</dbReference>
<gene>
    <name evidence="2" type="ORF">C5468_24465</name>
</gene>
<comment type="subcellular location">
    <subcellularLocation>
        <location evidence="1">Membrane</location>
    </subcellularLocation>
</comment>
<sequence length="99" mass="11162">MTWINHKLDARIEEDHQTLASANSYTNKRFRELKDHIDRNEKLANASTTSAIVSIPYLNAQSGFCVALGVYHDQSTIAVGTTYSINSNTNAPEHFIEFF</sequence>
<proteinExistence type="predicted"/>